<dbReference type="SUPFAM" id="SSF52540">
    <property type="entry name" value="P-loop containing nucleoside triphosphate hydrolases"/>
    <property type="match status" value="1"/>
</dbReference>
<keyword evidence="2" id="KW-0418">Kinase</keyword>
<evidence type="ECO:0000313" key="2">
    <source>
        <dbReference type="EMBL" id="MBD8061064.1"/>
    </source>
</evidence>
<dbReference type="PANTHER" id="PTHR10285">
    <property type="entry name" value="URIDINE KINASE"/>
    <property type="match status" value="1"/>
</dbReference>
<gene>
    <name evidence="2" type="ORF">H9624_01845</name>
</gene>
<keyword evidence="3" id="KW-1185">Reference proteome</keyword>
<proteinExistence type="predicted"/>
<accession>A0ABR8YZL2</accession>
<dbReference type="Proteomes" id="UP000661894">
    <property type="component" value="Unassembled WGS sequence"/>
</dbReference>
<protein>
    <submittedName>
        <fullName evidence="2">Nucleoside/nucleotide kinase family protein</fullName>
    </submittedName>
</protein>
<dbReference type="NCBIfam" id="NF006743">
    <property type="entry name" value="PRK09270.1-2"/>
    <property type="match status" value="1"/>
</dbReference>
<sequence length="214" mass="23240">MTGASAPRPEVLTAELLERVRALVDRGGRRILGITGAPGAGKSTLAHAVVDALGDKACLVGMDGFHLAEAELVRLDRRARKGAPDTFDALGYVALLRRLRAADERTVYAPVFDRSLEEPIACAVPVPREVPLVVTEGNYLLVADGDWAEVGPLLDESWYVEPPEDVRIARLIARHEAYGRSPEEARERSLGSDQRNSEVIAATRGRADVVVELR</sequence>
<name>A0ABR8YZL2_9MICO</name>
<keyword evidence="2" id="KW-0808">Transferase</keyword>
<dbReference type="Gene3D" id="3.40.50.300">
    <property type="entry name" value="P-loop containing nucleotide triphosphate hydrolases"/>
    <property type="match status" value="2"/>
</dbReference>
<comment type="caution">
    <text evidence="2">The sequence shown here is derived from an EMBL/GenBank/DDBJ whole genome shotgun (WGS) entry which is preliminary data.</text>
</comment>
<reference evidence="2 3" key="1">
    <citation type="submission" date="2020-08" db="EMBL/GenBank/DDBJ databases">
        <title>A Genomic Blueprint of the Chicken Gut Microbiome.</title>
        <authorList>
            <person name="Gilroy R."/>
            <person name="Ravi A."/>
            <person name="Getino M."/>
            <person name="Pursley I."/>
            <person name="Horton D.L."/>
            <person name="Alikhan N.-F."/>
            <person name="Baker D."/>
            <person name="Gharbi K."/>
            <person name="Hall N."/>
            <person name="Watson M."/>
            <person name="Adriaenssens E.M."/>
            <person name="Foster-Nyarko E."/>
            <person name="Jarju S."/>
            <person name="Secka A."/>
            <person name="Antonio M."/>
            <person name="Oren A."/>
            <person name="Chaudhuri R."/>
            <person name="La Ragione R.M."/>
            <person name="Hildebrand F."/>
            <person name="Pallen M.J."/>
        </authorList>
    </citation>
    <scope>NUCLEOTIDE SEQUENCE [LARGE SCALE GENOMIC DNA]</scope>
    <source>
        <strain evidence="2 3">Sa1BUA1</strain>
    </source>
</reference>
<dbReference type="EMBL" id="JACSPO010000001">
    <property type="protein sequence ID" value="MBD8061064.1"/>
    <property type="molecule type" value="Genomic_DNA"/>
</dbReference>
<organism evidence="2 3">
    <name type="scientific">Oceanitalea stevensii</name>
    <dbReference type="NCBI Taxonomy" id="2763072"/>
    <lineage>
        <taxon>Bacteria</taxon>
        <taxon>Bacillati</taxon>
        <taxon>Actinomycetota</taxon>
        <taxon>Actinomycetes</taxon>
        <taxon>Micrococcales</taxon>
        <taxon>Bogoriellaceae</taxon>
        <taxon>Georgenia</taxon>
    </lineage>
</organism>
<dbReference type="InterPro" id="IPR006083">
    <property type="entry name" value="PRK/URK"/>
</dbReference>
<dbReference type="GO" id="GO:0016301">
    <property type="term" value="F:kinase activity"/>
    <property type="evidence" value="ECO:0007669"/>
    <property type="project" value="UniProtKB-KW"/>
</dbReference>
<dbReference type="Pfam" id="PF00485">
    <property type="entry name" value="PRK"/>
    <property type="match status" value="1"/>
</dbReference>
<evidence type="ECO:0000313" key="3">
    <source>
        <dbReference type="Proteomes" id="UP000661894"/>
    </source>
</evidence>
<feature type="domain" description="Phosphoribulokinase/uridine kinase" evidence="1">
    <location>
        <begin position="31"/>
        <end position="212"/>
    </location>
</feature>
<evidence type="ECO:0000259" key="1">
    <source>
        <dbReference type="Pfam" id="PF00485"/>
    </source>
</evidence>
<dbReference type="RefSeq" id="WP_251838209.1">
    <property type="nucleotide sequence ID" value="NZ_JACSPO010000001.1"/>
</dbReference>
<dbReference type="InterPro" id="IPR027417">
    <property type="entry name" value="P-loop_NTPase"/>
</dbReference>